<name>A0A8T1H4Z6_9STRA</name>
<organism evidence="2 3">
    <name type="scientific">Phytophthora cactorum</name>
    <dbReference type="NCBI Taxonomy" id="29920"/>
    <lineage>
        <taxon>Eukaryota</taxon>
        <taxon>Sar</taxon>
        <taxon>Stramenopiles</taxon>
        <taxon>Oomycota</taxon>
        <taxon>Peronosporomycetes</taxon>
        <taxon>Peronosporales</taxon>
        <taxon>Peronosporaceae</taxon>
        <taxon>Phytophthora</taxon>
    </lineage>
</organism>
<accession>A0A8T1H4Z6</accession>
<sequence>MDSSKKTVLITGSTRGIGLAFAEQYTKAGWNVIGTARADSSTEKLTQHQRRLHREDRQRQRHIVLRRRADQHRAVQTSERPPSQ</sequence>
<evidence type="ECO:0000256" key="1">
    <source>
        <dbReference type="SAM" id="MobiDB-lite"/>
    </source>
</evidence>
<evidence type="ECO:0000313" key="2">
    <source>
        <dbReference type="EMBL" id="KAG3206441.1"/>
    </source>
</evidence>
<dbReference type="InterPro" id="IPR036291">
    <property type="entry name" value="NAD(P)-bd_dom_sf"/>
</dbReference>
<dbReference type="Gene3D" id="3.40.50.720">
    <property type="entry name" value="NAD(P)-binding Rossmann-like Domain"/>
    <property type="match status" value="1"/>
</dbReference>
<evidence type="ECO:0008006" key="4">
    <source>
        <dbReference type="Google" id="ProtNLM"/>
    </source>
</evidence>
<dbReference type="Proteomes" id="UP000760860">
    <property type="component" value="Unassembled WGS sequence"/>
</dbReference>
<dbReference type="InterPro" id="IPR002347">
    <property type="entry name" value="SDR_fam"/>
</dbReference>
<dbReference type="AlphaFoldDB" id="A0A8T1H4Z6"/>
<feature type="region of interest" description="Disordered" evidence="1">
    <location>
        <begin position="39"/>
        <end position="84"/>
    </location>
</feature>
<reference evidence="2" key="1">
    <citation type="submission" date="2018-05" db="EMBL/GenBank/DDBJ databases">
        <title>Effector identification in a new, highly contiguous assembly of the strawberry crown rot pathogen Phytophthora cactorum.</title>
        <authorList>
            <person name="Armitage A.D."/>
            <person name="Nellist C.F."/>
            <person name="Bates H."/>
            <person name="Vickerstaff R.J."/>
            <person name="Harrison R.J."/>
        </authorList>
    </citation>
    <scope>NUCLEOTIDE SEQUENCE</scope>
    <source>
        <strain evidence="2">P421</strain>
    </source>
</reference>
<gene>
    <name evidence="2" type="ORF">PC129_g21726</name>
</gene>
<feature type="non-terminal residue" evidence="2">
    <location>
        <position position="1"/>
    </location>
</feature>
<dbReference type="Pfam" id="PF00106">
    <property type="entry name" value="adh_short"/>
    <property type="match status" value="1"/>
</dbReference>
<protein>
    <recommendedName>
        <fullName evidence="4">NAD(P)-binding domain</fullName>
    </recommendedName>
</protein>
<dbReference type="SUPFAM" id="SSF51735">
    <property type="entry name" value="NAD(P)-binding Rossmann-fold domains"/>
    <property type="match status" value="1"/>
</dbReference>
<dbReference type="EMBL" id="RCMV01001819">
    <property type="protein sequence ID" value="KAG3206441.1"/>
    <property type="molecule type" value="Genomic_DNA"/>
</dbReference>
<comment type="caution">
    <text evidence="2">The sequence shown here is derived from an EMBL/GenBank/DDBJ whole genome shotgun (WGS) entry which is preliminary data.</text>
</comment>
<feature type="compositionally biased region" description="Polar residues" evidence="1">
    <location>
        <begin position="74"/>
        <end position="84"/>
    </location>
</feature>
<proteinExistence type="predicted"/>
<evidence type="ECO:0000313" key="3">
    <source>
        <dbReference type="Proteomes" id="UP000760860"/>
    </source>
</evidence>